<gene>
    <name evidence="2" type="ORF">SAMN05660691_03044</name>
</gene>
<accession>A0A1H6N1V5</accession>
<reference evidence="3" key="1">
    <citation type="submission" date="2016-10" db="EMBL/GenBank/DDBJ databases">
        <authorList>
            <person name="Varghese N."/>
            <person name="Submissions S."/>
        </authorList>
    </citation>
    <scope>NUCLEOTIDE SEQUENCE [LARGE SCALE GENOMIC DNA]</scope>
    <source>
        <strain evidence="3">DSM 17616</strain>
    </source>
</reference>
<sequence length="293" mass="32474">MLLRCLLLLLASSAYAKPQLTWLQTDWPPHQIVSGPFQGQGTFDLLQQQIVTALPQFNHQTRLVSLARLEQIFQQSETGSCALGTLYSQERAQNRVFSVPMAVGPAVAVGYIAGKLTTHPAMQPEGVDIRMLALDKTIRGAFQPNRLYPAVIVPLLQHPDSNLSSHAFTSEINAAGLLAGNRVDYVVEYPERMQYYNQLLPETAVLEHRAIVGANVASVSYITCSQDSIGQAAIEAIDQVLPVLWQSPEYLQAMQRWLDNSAQRRLSTDLQQLQQQALMQLKPRPDDAVDTGN</sequence>
<name>A0A1H6N1V5_9GAMM</name>
<dbReference type="SUPFAM" id="SSF53850">
    <property type="entry name" value="Periplasmic binding protein-like II"/>
    <property type="match status" value="1"/>
</dbReference>
<evidence type="ECO:0000313" key="3">
    <source>
        <dbReference type="Proteomes" id="UP000199371"/>
    </source>
</evidence>
<evidence type="ECO:0000313" key="2">
    <source>
        <dbReference type="EMBL" id="SEI04429.1"/>
    </source>
</evidence>
<dbReference type="STRING" id="173990.SAMN05660691_03044"/>
<dbReference type="InterPro" id="IPR011972">
    <property type="entry name" value="CHP02285"/>
</dbReference>
<dbReference type="EMBL" id="FNXF01000013">
    <property type="protein sequence ID" value="SEI04429.1"/>
    <property type="molecule type" value="Genomic_DNA"/>
</dbReference>
<dbReference type="OrthoDB" id="8480452at2"/>
<keyword evidence="3" id="KW-1185">Reference proteome</keyword>
<feature type="chain" id="PRO_5011599175" evidence="1">
    <location>
        <begin position="17"/>
        <end position="293"/>
    </location>
</feature>
<dbReference type="AlphaFoldDB" id="A0A1H6N1V5"/>
<protein>
    <submittedName>
        <fullName evidence="2">Uncharacterized protein</fullName>
    </submittedName>
</protein>
<keyword evidence="1" id="KW-0732">Signal</keyword>
<proteinExistence type="predicted"/>
<dbReference type="Proteomes" id="UP000199371">
    <property type="component" value="Unassembled WGS sequence"/>
</dbReference>
<feature type="signal peptide" evidence="1">
    <location>
        <begin position="1"/>
        <end position="16"/>
    </location>
</feature>
<organism evidence="2 3">
    <name type="scientific">Rheinheimera pacifica</name>
    <dbReference type="NCBI Taxonomy" id="173990"/>
    <lineage>
        <taxon>Bacteria</taxon>
        <taxon>Pseudomonadati</taxon>
        <taxon>Pseudomonadota</taxon>
        <taxon>Gammaproteobacteria</taxon>
        <taxon>Chromatiales</taxon>
        <taxon>Chromatiaceae</taxon>
        <taxon>Rheinheimera</taxon>
    </lineage>
</organism>
<dbReference type="RefSeq" id="WP_092795194.1">
    <property type="nucleotide sequence ID" value="NZ_FNXF01000013.1"/>
</dbReference>
<dbReference type="NCBIfam" id="TIGR02285">
    <property type="entry name" value="TIGR02285 family protein"/>
    <property type="match status" value="1"/>
</dbReference>
<evidence type="ECO:0000256" key="1">
    <source>
        <dbReference type="SAM" id="SignalP"/>
    </source>
</evidence>